<accession>A0A1I5F2P6</accession>
<evidence type="ECO:0000313" key="1">
    <source>
        <dbReference type="EMBL" id="SFO17920.1"/>
    </source>
</evidence>
<proteinExistence type="predicted"/>
<dbReference type="STRING" id="112413.SAMN05421854_101915"/>
<dbReference type="SUPFAM" id="SSF48239">
    <property type="entry name" value="Terpenoid cyclases/Protein prenyltransferases"/>
    <property type="match status" value="1"/>
</dbReference>
<dbReference type="InterPro" id="IPR008930">
    <property type="entry name" value="Terpenoid_cyclase/PrenylTrfase"/>
</dbReference>
<reference evidence="1 2" key="1">
    <citation type="submission" date="2016-10" db="EMBL/GenBank/DDBJ databases">
        <authorList>
            <person name="de Groot N.N."/>
        </authorList>
    </citation>
    <scope>NUCLEOTIDE SEQUENCE [LARGE SCALE GENOMIC DNA]</scope>
    <source>
        <strain evidence="1 2">DSM 44637</strain>
    </source>
</reference>
<dbReference type="Proteomes" id="UP000199137">
    <property type="component" value="Unassembled WGS sequence"/>
</dbReference>
<sequence>MLVADSFKTLAPGSCDRFRVTVKWEAVAPFLAGHGRLLDQRRFELLNGNGRAEEVLAAVAAYRNPDGGYGWGLEPDLRAPESQPGGALHAFEMFADLAPVTTPHAVQLCDWLESVSFPDGGLPFAFPVADPTACAPFWTGADPAAFSLQSTAFVTSAAWRVAEHDPAVAAHPWLARATETSLRAIRDLEEMPHAIELSFAIHLLDASRDRYPEADELLTKLGKFLPESGIVPVQGGSEGEVLRPLDFSPVPGPSRRLFTAAAIEADLTRLEQGQQPDGGWTVDFASFSPAAALDWRGYVTVGAISKLRANARL</sequence>
<dbReference type="AlphaFoldDB" id="A0A1I5F2P6"/>
<evidence type="ECO:0000313" key="2">
    <source>
        <dbReference type="Proteomes" id="UP000199137"/>
    </source>
</evidence>
<protein>
    <submittedName>
        <fullName evidence="1">Uncharacterized protein</fullName>
    </submittedName>
</protein>
<dbReference type="EMBL" id="FOWC01000001">
    <property type="protein sequence ID" value="SFO17920.1"/>
    <property type="molecule type" value="Genomic_DNA"/>
</dbReference>
<name>A0A1I5F2P6_9PSEU</name>
<gene>
    <name evidence="1" type="ORF">SAMN05421854_101915</name>
</gene>
<organism evidence="1 2">
    <name type="scientific">Amycolatopsis rubida</name>
    <dbReference type="NCBI Taxonomy" id="112413"/>
    <lineage>
        <taxon>Bacteria</taxon>
        <taxon>Bacillati</taxon>
        <taxon>Actinomycetota</taxon>
        <taxon>Actinomycetes</taxon>
        <taxon>Pseudonocardiales</taxon>
        <taxon>Pseudonocardiaceae</taxon>
        <taxon>Amycolatopsis</taxon>
    </lineage>
</organism>